<evidence type="ECO:0000313" key="1">
    <source>
        <dbReference type="EMBL" id="AKL88241.1"/>
    </source>
</evidence>
<name>A0A0K0NKK9_9CAUD</name>
<protein>
    <submittedName>
        <fullName evidence="1">Uncharacterized protein</fullName>
    </submittedName>
</protein>
<dbReference type="RefSeq" id="YP_009188632.1">
    <property type="nucleotide sequence ID" value="NC_028668.1"/>
</dbReference>
<dbReference type="GeneID" id="26516935"/>
<sequence>MAEMTYRTKYFVTQGSEDYRIATAVRAVVDMLIDSPMPITRNVCGNRNHWGDKCGLPKGHASAHAALNKSGAVCVEWEKLTRAAL</sequence>
<dbReference type="Proteomes" id="UP000204451">
    <property type="component" value="Segment"/>
</dbReference>
<evidence type="ECO:0000313" key="2">
    <source>
        <dbReference type="Proteomes" id="UP000204451"/>
    </source>
</evidence>
<organism evidence="1 2">
    <name type="scientific">Gordonia phage GMA3</name>
    <dbReference type="NCBI Taxonomy" id="1647284"/>
    <lineage>
        <taxon>Viruses</taxon>
        <taxon>Duplodnaviria</taxon>
        <taxon>Heunggongvirae</taxon>
        <taxon>Uroviricota</taxon>
        <taxon>Caudoviricetes</taxon>
        <taxon>Gamtrevirus</taxon>
        <taxon>Gamtrevirus GMA3</taxon>
    </lineage>
</organism>
<keyword evidence="2" id="KW-1185">Reference proteome</keyword>
<dbReference type="KEGG" id="vg:26516935"/>
<reference evidence="1 2" key="1">
    <citation type="journal article" date="2015" name="PLoS ONE">
        <title>Lysis to Kill: Evaluation of the Lytic Abilities, and Genomics of Nine Bacteriophages Infective for Gordonia spp. and Their Potential Use in Activated Sludge Foam Biocontrol.</title>
        <authorList>
            <person name="Dyson Z.A."/>
            <person name="Tucci J."/>
            <person name="Seviour R.J."/>
            <person name="Petrovski S."/>
        </authorList>
    </citation>
    <scope>NUCLEOTIDE SEQUENCE [LARGE SCALE GENOMIC DNA]</scope>
</reference>
<gene>
    <name evidence="1" type="ORF">GMA3_64</name>
</gene>
<dbReference type="EMBL" id="KR063279">
    <property type="protein sequence ID" value="AKL88241.1"/>
    <property type="molecule type" value="Genomic_DNA"/>
</dbReference>
<proteinExistence type="predicted"/>
<accession>A0A0K0NKK9</accession>